<gene>
    <name evidence="1" type="ORF">DMY87_08415</name>
</gene>
<accession>A0ABX5NTW7</accession>
<dbReference type="EMBL" id="QJRY01000002">
    <property type="protein sequence ID" value="PYB75449.1"/>
    <property type="molecule type" value="Genomic_DNA"/>
</dbReference>
<keyword evidence="2" id="KW-1185">Reference proteome</keyword>
<evidence type="ECO:0000313" key="2">
    <source>
        <dbReference type="Proteomes" id="UP000247536"/>
    </source>
</evidence>
<dbReference type="Proteomes" id="UP000247536">
    <property type="component" value="Unassembled WGS sequence"/>
</dbReference>
<protein>
    <submittedName>
        <fullName evidence="1">Uncharacterized protein</fullName>
    </submittedName>
</protein>
<proteinExistence type="predicted"/>
<name>A0ABX5NTW7_9HYPH</name>
<comment type="caution">
    <text evidence="1">The sequence shown here is derived from an EMBL/GenBank/DDBJ whole genome shotgun (WGS) entry which is preliminary data.</text>
</comment>
<sequence>MIGDFFSFLFAAFVIDPIQSEVALRLEQARAPVAVVSQVNTCLSTTAPALLDRAAQDFWWAGSTIVSLTTGFTTPAELLDASNPACGAIATYLTQSAES</sequence>
<organism evidence="1 2">
    <name type="scientific">Rhizobium wuzhouense</name>
    <dbReference type="NCBI Taxonomy" id="1986026"/>
    <lineage>
        <taxon>Bacteria</taxon>
        <taxon>Pseudomonadati</taxon>
        <taxon>Pseudomonadota</taxon>
        <taxon>Alphaproteobacteria</taxon>
        <taxon>Hyphomicrobiales</taxon>
        <taxon>Rhizobiaceae</taxon>
        <taxon>Rhizobium/Agrobacterium group</taxon>
        <taxon>Rhizobium</taxon>
    </lineage>
</organism>
<dbReference type="RefSeq" id="WP_110790833.1">
    <property type="nucleotide sequence ID" value="NZ_QJRY01000002.1"/>
</dbReference>
<reference evidence="1 2" key="1">
    <citation type="submission" date="2018-06" db="EMBL/GenBank/DDBJ databases">
        <title>Rhizobium wuzhouense sp. nov., isolated from roots of Oryza officinalis.</title>
        <authorList>
            <person name="Yuan T."/>
        </authorList>
    </citation>
    <scope>NUCLEOTIDE SEQUENCE [LARGE SCALE GENOMIC DNA]</scope>
    <source>
        <strain evidence="1 2">W44</strain>
    </source>
</reference>
<evidence type="ECO:0000313" key="1">
    <source>
        <dbReference type="EMBL" id="PYB75449.1"/>
    </source>
</evidence>